<accession>A0A1M5XVI7</accession>
<dbReference type="AlphaFoldDB" id="A0A1M5XVI7"/>
<organism evidence="1 2">
    <name type="scientific">Vibrio aerogenes CECT 7868</name>
    <dbReference type="NCBI Taxonomy" id="1216006"/>
    <lineage>
        <taxon>Bacteria</taxon>
        <taxon>Pseudomonadati</taxon>
        <taxon>Pseudomonadota</taxon>
        <taxon>Gammaproteobacteria</taxon>
        <taxon>Vibrionales</taxon>
        <taxon>Vibrionaceae</taxon>
        <taxon>Vibrio</taxon>
    </lineage>
</organism>
<name>A0A1M5XVI7_9VIBR</name>
<proteinExistence type="predicted"/>
<dbReference type="InterPro" id="IPR002763">
    <property type="entry name" value="DUF72"/>
</dbReference>
<dbReference type="PANTHER" id="PTHR30348:SF9">
    <property type="entry name" value="UPF0759 PROTEIN YECE"/>
    <property type="match status" value="1"/>
</dbReference>
<sequence>MQKLQTKLPLRLGLTLWSHPQWQQTFYGRGTTASERLEKYAQVFHTVEGNTTFYASPASKTVSNWKAATHDDFRFTFKLPKEITHELMLTGCRHALHTFLTLLEPIHERIGLWTIQLPAAFGPEFFPRLQQFCQLFPAHFPLGVEIRHPAFFTKGPEEKTLNQWLIEQKINRIIMDSRPVFAAPPETPATIDAQRKKPRLPVHAIATAGKPMMRFIGHPALNENHIFFQPWLNKLTAWIHEGRQPYVMIHTPDNALAPELAQQLYQSLQQKTALPDLAAFPAMKEQNQLPIFPDEFS</sequence>
<gene>
    <name evidence="1" type="ORF">VA7868_01346</name>
</gene>
<dbReference type="InterPro" id="IPR036520">
    <property type="entry name" value="UPF0759_sf"/>
</dbReference>
<dbReference type="Proteomes" id="UP000184608">
    <property type="component" value="Unassembled WGS sequence"/>
</dbReference>
<evidence type="ECO:0000313" key="2">
    <source>
        <dbReference type="Proteomes" id="UP000184608"/>
    </source>
</evidence>
<dbReference type="SUPFAM" id="SSF117396">
    <property type="entry name" value="TM1631-like"/>
    <property type="match status" value="1"/>
</dbReference>
<reference evidence="1 2" key="1">
    <citation type="submission" date="2016-11" db="EMBL/GenBank/DDBJ databases">
        <authorList>
            <person name="Jaros S."/>
            <person name="Januszkiewicz K."/>
            <person name="Wedrychowicz H."/>
        </authorList>
    </citation>
    <scope>NUCLEOTIDE SEQUENCE [LARGE SCALE GENOMIC DNA]</scope>
    <source>
        <strain evidence="1 2">CECT 7868</strain>
    </source>
</reference>
<dbReference type="Gene3D" id="3.20.20.410">
    <property type="entry name" value="Protein of unknown function UPF0759"/>
    <property type="match status" value="1"/>
</dbReference>
<keyword evidence="2" id="KW-1185">Reference proteome</keyword>
<evidence type="ECO:0000313" key="1">
    <source>
        <dbReference type="EMBL" id="SHI03837.1"/>
    </source>
</evidence>
<dbReference type="Pfam" id="PF01904">
    <property type="entry name" value="DUF72"/>
    <property type="match status" value="1"/>
</dbReference>
<dbReference type="STRING" id="1216006.VA7868_01346"/>
<evidence type="ECO:0008006" key="3">
    <source>
        <dbReference type="Google" id="ProtNLM"/>
    </source>
</evidence>
<dbReference type="RefSeq" id="WP_073603082.1">
    <property type="nucleotide sequence ID" value="NZ_FQXZ01000013.1"/>
</dbReference>
<dbReference type="OrthoDB" id="9780310at2"/>
<dbReference type="PANTHER" id="PTHR30348">
    <property type="entry name" value="UNCHARACTERIZED PROTEIN YECE"/>
    <property type="match status" value="1"/>
</dbReference>
<dbReference type="EMBL" id="FQXZ01000013">
    <property type="protein sequence ID" value="SHI03837.1"/>
    <property type="molecule type" value="Genomic_DNA"/>
</dbReference>
<protein>
    <recommendedName>
        <fullName evidence="3">DUF72 domain-containing protein</fullName>
    </recommendedName>
</protein>